<dbReference type="Proteomes" id="UP000318538">
    <property type="component" value="Chromosome"/>
</dbReference>
<feature type="compositionally biased region" description="Basic and acidic residues" evidence="1">
    <location>
        <begin position="381"/>
        <end position="396"/>
    </location>
</feature>
<evidence type="ECO:0000256" key="1">
    <source>
        <dbReference type="SAM" id="MobiDB-lite"/>
    </source>
</evidence>
<accession>A0A517N6X1</accession>
<dbReference type="AlphaFoldDB" id="A0A517N6X1"/>
<feature type="transmembrane region" description="Helical" evidence="2">
    <location>
        <begin position="329"/>
        <end position="350"/>
    </location>
</feature>
<keyword evidence="4" id="KW-1185">Reference proteome</keyword>
<organism evidence="3 4">
    <name type="scientific">Rubripirellula lacrimiformis</name>
    <dbReference type="NCBI Taxonomy" id="1930273"/>
    <lineage>
        <taxon>Bacteria</taxon>
        <taxon>Pseudomonadati</taxon>
        <taxon>Planctomycetota</taxon>
        <taxon>Planctomycetia</taxon>
        <taxon>Pirellulales</taxon>
        <taxon>Pirellulaceae</taxon>
        <taxon>Rubripirellula</taxon>
    </lineage>
</organism>
<protein>
    <submittedName>
        <fullName evidence="3">Uncharacterized protein</fullName>
    </submittedName>
</protein>
<feature type="compositionally biased region" description="Polar residues" evidence="1">
    <location>
        <begin position="304"/>
        <end position="324"/>
    </location>
</feature>
<dbReference type="KEGG" id="rlc:K227x_12750"/>
<feature type="region of interest" description="Disordered" evidence="1">
    <location>
        <begin position="361"/>
        <end position="396"/>
    </location>
</feature>
<evidence type="ECO:0000313" key="4">
    <source>
        <dbReference type="Proteomes" id="UP000318538"/>
    </source>
</evidence>
<gene>
    <name evidence="3" type="ORF">K227x_12750</name>
</gene>
<feature type="compositionally biased region" description="Polar residues" evidence="1">
    <location>
        <begin position="369"/>
        <end position="380"/>
    </location>
</feature>
<dbReference type="EMBL" id="CP036525">
    <property type="protein sequence ID" value="QDT02896.1"/>
    <property type="molecule type" value="Genomic_DNA"/>
</dbReference>
<keyword evidence="2" id="KW-0472">Membrane</keyword>
<sequence>MDNPVRIPSEFNDDNLYRSRHGRESSTGSMRRLFRLVIGLALVVVVMKQASQEAVYRPFFGGASTVDQNPPPGYRIGGGNGQLEIPMNQAASKLDAVSADDAQALAGGGQPERGLPDDDLLASDLLAKDLAKVVDGSVWRGGDNDALYRLLDRATRYPDAYSIQAAYPRAAPTAPSDGDSQSGVSRVAVVPLLQQPDVFRGHRVAIAGKVSRAQRIESGPNDFGISGYWQVWLRPIDGADRPFVAIVPKVTSRIAAVGPDATLEDGPPAQLVGVFLKRLAYQSSVGADLAPVIVGRLHAEQDSEGSNRANGNGPQANDSDPSQQGLGGAVWAAIAAACVLGVLLAAFATWRSRLMTQHGRQLRAAGRPTNDSFLQQLSTNGDDKADGDHAEHGENG</sequence>
<evidence type="ECO:0000313" key="3">
    <source>
        <dbReference type="EMBL" id="QDT02896.1"/>
    </source>
</evidence>
<reference evidence="3 4" key="1">
    <citation type="submission" date="2019-02" db="EMBL/GenBank/DDBJ databases">
        <title>Deep-cultivation of Planctomycetes and their phenomic and genomic characterization uncovers novel biology.</title>
        <authorList>
            <person name="Wiegand S."/>
            <person name="Jogler M."/>
            <person name="Boedeker C."/>
            <person name="Pinto D."/>
            <person name="Vollmers J."/>
            <person name="Rivas-Marin E."/>
            <person name="Kohn T."/>
            <person name="Peeters S.H."/>
            <person name="Heuer A."/>
            <person name="Rast P."/>
            <person name="Oberbeckmann S."/>
            <person name="Bunk B."/>
            <person name="Jeske O."/>
            <person name="Meyerdierks A."/>
            <person name="Storesund J.E."/>
            <person name="Kallscheuer N."/>
            <person name="Luecker S."/>
            <person name="Lage O.M."/>
            <person name="Pohl T."/>
            <person name="Merkel B.J."/>
            <person name="Hornburger P."/>
            <person name="Mueller R.-W."/>
            <person name="Bruemmer F."/>
            <person name="Labrenz M."/>
            <person name="Spormann A.M."/>
            <person name="Op den Camp H."/>
            <person name="Overmann J."/>
            <person name="Amann R."/>
            <person name="Jetten M.S.M."/>
            <person name="Mascher T."/>
            <person name="Medema M.H."/>
            <person name="Devos D.P."/>
            <person name="Kaster A.-K."/>
            <person name="Ovreas L."/>
            <person name="Rohde M."/>
            <person name="Galperin M.Y."/>
            <person name="Jogler C."/>
        </authorList>
    </citation>
    <scope>NUCLEOTIDE SEQUENCE [LARGE SCALE GENOMIC DNA]</scope>
    <source>
        <strain evidence="3 4">K22_7</strain>
    </source>
</reference>
<keyword evidence="2" id="KW-0812">Transmembrane</keyword>
<keyword evidence="2" id="KW-1133">Transmembrane helix</keyword>
<evidence type="ECO:0000256" key="2">
    <source>
        <dbReference type="SAM" id="Phobius"/>
    </source>
</evidence>
<feature type="region of interest" description="Disordered" evidence="1">
    <location>
        <begin position="300"/>
        <end position="324"/>
    </location>
</feature>
<name>A0A517N6X1_9BACT</name>
<proteinExistence type="predicted"/>